<dbReference type="InterPro" id="IPR036396">
    <property type="entry name" value="Cyt_P450_sf"/>
</dbReference>
<evidence type="ECO:0000256" key="11">
    <source>
        <dbReference type="SAM" id="Phobius"/>
    </source>
</evidence>
<keyword evidence="11" id="KW-1133">Transmembrane helix</keyword>
<dbReference type="Proteomes" id="UP000504604">
    <property type="component" value="Unplaced"/>
</dbReference>
<feature type="transmembrane region" description="Helical" evidence="11">
    <location>
        <begin position="12"/>
        <end position="31"/>
    </location>
</feature>
<accession>A0A6I9UR07</accession>
<keyword evidence="6 10" id="KW-0560">Oxidoreductase</keyword>
<dbReference type="PRINTS" id="PR00385">
    <property type="entry name" value="P450"/>
</dbReference>
<comment type="cofactor">
    <cofactor evidence="1 9">
        <name>heme</name>
        <dbReference type="ChEBI" id="CHEBI:30413"/>
    </cofactor>
</comment>
<sequence>MDSRNAVNHEHVSIFTFLALIFVLRILLMIMRCITRGASPAIPPGPFPWPVIGNFLQVREDPHIKLSRMARTYGPIMSLRMGARLVVVGSSVKAAMEILKTHDRVLSGRHLSYTQPASCPKLNQYWIGFASECNDQWKHLRSICRAGLFSVKAIERQVEIRERNVVNMVKFLKEREGQLVNMSEVIYNLVFNTMYNILLSRDVIGFGPDGSGAGPELKELTKQFLNLIAATNVADLFPILHELDIQGMQKKVRKITEKIFAIWQDIVGERRDQRSKGVGAQEDFLDSLLEIGLSDNHINHLLLELLLAGTDTTTSTIIWALADLMKNKDATSKLRDELTVRIGNKTIHESELMDLPFLQACIKESLRLHPTIPFLLPRRAIQSSKVMDYIIPKGSQVIINTWAMACDPSIWDDPSRFIPERFLDSSLDFRGNDFEYVPFGGGRRMCPGLPMAARTVPYVVASLINSFNWFLPGYNDPSELNMNEMYLLILRKKQPLQLIPRVCKKMA</sequence>
<dbReference type="GeneID" id="105179261"/>
<gene>
    <name evidence="13" type="primary">LOC105179261</name>
</gene>
<dbReference type="PANTHER" id="PTHR47950">
    <property type="entry name" value="CYTOCHROME P450, FAMILY 76, SUBFAMILY C, POLYPEPTIDE 5-RELATED"/>
    <property type="match status" value="1"/>
</dbReference>
<keyword evidence="12" id="KW-1185">Reference proteome</keyword>
<feature type="binding site" description="axial binding residue" evidence="9">
    <location>
        <position position="446"/>
    </location>
    <ligand>
        <name>heme</name>
        <dbReference type="ChEBI" id="CHEBI:30413"/>
    </ligand>
    <ligandPart>
        <name>Fe</name>
        <dbReference type="ChEBI" id="CHEBI:18248"/>
    </ligandPart>
</feature>
<dbReference type="PANTHER" id="PTHR47950:SF49">
    <property type="entry name" value="CYTOCHROME P450"/>
    <property type="match status" value="1"/>
</dbReference>
<evidence type="ECO:0000256" key="7">
    <source>
        <dbReference type="ARBA" id="ARBA00023004"/>
    </source>
</evidence>
<dbReference type="InParanoid" id="A0A6I9UR07"/>
<proteinExistence type="inferred from homology"/>
<dbReference type="Gene3D" id="1.10.630.10">
    <property type="entry name" value="Cytochrome P450"/>
    <property type="match status" value="1"/>
</dbReference>
<protein>
    <submittedName>
        <fullName evidence="13">(S)-N-methylcoclaurine 3'-hydroxylase isozyme 1-like</fullName>
    </submittedName>
</protein>
<dbReference type="KEGG" id="sind:105179261"/>
<dbReference type="GO" id="GO:0016705">
    <property type="term" value="F:oxidoreductase activity, acting on paired donors, with incorporation or reduction of molecular oxygen"/>
    <property type="evidence" value="ECO:0007669"/>
    <property type="project" value="InterPro"/>
</dbReference>
<dbReference type="Pfam" id="PF00067">
    <property type="entry name" value="p450"/>
    <property type="match status" value="1"/>
</dbReference>
<dbReference type="PROSITE" id="PS00086">
    <property type="entry name" value="CYTOCHROME_P450"/>
    <property type="match status" value="1"/>
</dbReference>
<dbReference type="GO" id="GO:0016020">
    <property type="term" value="C:membrane"/>
    <property type="evidence" value="ECO:0007669"/>
    <property type="project" value="UniProtKB-SubCell"/>
</dbReference>
<dbReference type="GO" id="GO:0004497">
    <property type="term" value="F:monooxygenase activity"/>
    <property type="evidence" value="ECO:0007669"/>
    <property type="project" value="UniProtKB-KW"/>
</dbReference>
<evidence type="ECO:0000256" key="3">
    <source>
        <dbReference type="ARBA" id="ARBA00010617"/>
    </source>
</evidence>
<dbReference type="SUPFAM" id="SSF48264">
    <property type="entry name" value="Cytochrome P450"/>
    <property type="match status" value="1"/>
</dbReference>
<comment type="subcellular location">
    <subcellularLocation>
        <location evidence="2">Membrane</location>
        <topology evidence="2">Single-pass membrane protein</topology>
    </subcellularLocation>
</comment>
<evidence type="ECO:0000256" key="10">
    <source>
        <dbReference type="RuleBase" id="RU000461"/>
    </source>
</evidence>
<comment type="similarity">
    <text evidence="3 10">Belongs to the cytochrome P450 family.</text>
</comment>
<keyword evidence="11" id="KW-0812">Transmembrane</keyword>
<evidence type="ECO:0000256" key="2">
    <source>
        <dbReference type="ARBA" id="ARBA00004167"/>
    </source>
</evidence>
<dbReference type="InterPro" id="IPR017972">
    <property type="entry name" value="Cyt_P450_CS"/>
</dbReference>
<keyword evidence="11" id="KW-0472">Membrane</keyword>
<evidence type="ECO:0000256" key="6">
    <source>
        <dbReference type="ARBA" id="ARBA00023002"/>
    </source>
</evidence>
<evidence type="ECO:0000313" key="13">
    <source>
        <dbReference type="RefSeq" id="XP_011101179.1"/>
    </source>
</evidence>
<evidence type="ECO:0000256" key="9">
    <source>
        <dbReference type="PIRSR" id="PIRSR602401-1"/>
    </source>
</evidence>
<keyword evidence="8 10" id="KW-0503">Monooxygenase</keyword>
<dbReference type="OrthoDB" id="1470350at2759"/>
<name>A0A6I9UR07_SESIN</name>
<keyword evidence="4 9" id="KW-0349">Heme</keyword>
<dbReference type="RefSeq" id="XP_011101179.1">
    <property type="nucleotide sequence ID" value="XM_011102877.2"/>
</dbReference>
<dbReference type="PRINTS" id="PR00463">
    <property type="entry name" value="EP450I"/>
</dbReference>
<organism evidence="12 13">
    <name type="scientific">Sesamum indicum</name>
    <name type="common">Oriental sesame</name>
    <name type="synonym">Sesamum orientale</name>
    <dbReference type="NCBI Taxonomy" id="4182"/>
    <lineage>
        <taxon>Eukaryota</taxon>
        <taxon>Viridiplantae</taxon>
        <taxon>Streptophyta</taxon>
        <taxon>Embryophyta</taxon>
        <taxon>Tracheophyta</taxon>
        <taxon>Spermatophyta</taxon>
        <taxon>Magnoliopsida</taxon>
        <taxon>eudicotyledons</taxon>
        <taxon>Gunneridae</taxon>
        <taxon>Pentapetalae</taxon>
        <taxon>asterids</taxon>
        <taxon>lamiids</taxon>
        <taxon>Lamiales</taxon>
        <taxon>Pedaliaceae</taxon>
        <taxon>Sesamum</taxon>
    </lineage>
</organism>
<dbReference type="InterPro" id="IPR002401">
    <property type="entry name" value="Cyt_P450_E_grp-I"/>
</dbReference>
<dbReference type="GO" id="GO:0005506">
    <property type="term" value="F:iron ion binding"/>
    <property type="evidence" value="ECO:0007669"/>
    <property type="project" value="InterPro"/>
</dbReference>
<keyword evidence="7 9" id="KW-0408">Iron</keyword>
<evidence type="ECO:0000256" key="4">
    <source>
        <dbReference type="ARBA" id="ARBA00022617"/>
    </source>
</evidence>
<dbReference type="GO" id="GO:0020037">
    <property type="term" value="F:heme binding"/>
    <property type="evidence" value="ECO:0007669"/>
    <property type="project" value="InterPro"/>
</dbReference>
<evidence type="ECO:0000256" key="8">
    <source>
        <dbReference type="ARBA" id="ARBA00023033"/>
    </source>
</evidence>
<dbReference type="InterPro" id="IPR001128">
    <property type="entry name" value="Cyt_P450"/>
</dbReference>
<evidence type="ECO:0000313" key="12">
    <source>
        <dbReference type="Proteomes" id="UP000504604"/>
    </source>
</evidence>
<keyword evidence="5 9" id="KW-0479">Metal-binding</keyword>
<dbReference type="AlphaFoldDB" id="A0A6I9UR07"/>
<evidence type="ECO:0000256" key="5">
    <source>
        <dbReference type="ARBA" id="ARBA00022723"/>
    </source>
</evidence>
<evidence type="ECO:0000256" key="1">
    <source>
        <dbReference type="ARBA" id="ARBA00001971"/>
    </source>
</evidence>
<reference evidence="13" key="1">
    <citation type="submission" date="2025-08" db="UniProtKB">
        <authorList>
            <consortium name="RefSeq"/>
        </authorList>
    </citation>
    <scope>IDENTIFICATION</scope>
</reference>